<evidence type="ECO:0000313" key="3">
    <source>
        <dbReference type="Proteomes" id="UP000324222"/>
    </source>
</evidence>
<dbReference type="AlphaFoldDB" id="A0A5B7ESK3"/>
<name>A0A5B7ESK3_PORTR</name>
<proteinExistence type="predicted"/>
<feature type="compositionally biased region" description="Basic and acidic residues" evidence="1">
    <location>
        <begin position="77"/>
        <end position="109"/>
    </location>
</feature>
<sequence length="109" mass="12520">MEQIQSKFAAASSLGCGRCSAGYSTRKNTRLYREPASPPLLFLVTGLQGRCVFPRHEEEEKEEEKEEEEEEEEEEKEVERDGRRGEEIKEDLRGEREDARLLDVEGSGK</sequence>
<dbReference type="EMBL" id="VSRR010003509">
    <property type="protein sequence ID" value="MPC36405.1"/>
    <property type="molecule type" value="Genomic_DNA"/>
</dbReference>
<comment type="caution">
    <text evidence="2">The sequence shown here is derived from an EMBL/GenBank/DDBJ whole genome shotgun (WGS) entry which is preliminary data.</text>
</comment>
<gene>
    <name evidence="2" type="ORF">E2C01_029862</name>
</gene>
<evidence type="ECO:0000256" key="1">
    <source>
        <dbReference type="SAM" id="MobiDB-lite"/>
    </source>
</evidence>
<accession>A0A5B7ESK3</accession>
<dbReference type="Proteomes" id="UP000324222">
    <property type="component" value="Unassembled WGS sequence"/>
</dbReference>
<organism evidence="2 3">
    <name type="scientific">Portunus trituberculatus</name>
    <name type="common">Swimming crab</name>
    <name type="synonym">Neptunus trituberculatus</name>
    <dbReference type="NCBI Taxonomy" id="210409"/>
    <lineage>
        <taxon>Eukaryota</taxon>
        <taxon>Metazoa</taxon>
        <taxon>Ecdysozoa</taxon>
        <taxon>Arthropoda</taxon>
        <taxon>Crustacea</taxon>
        <taxon>Multicrustacea</taxon>
        <taxon>Malacostraca</taxon>
        <taxon>Eumalacostraca</taxon>
        <taxon>Eucarida</taxon>
        <taxon>Decapoda</taxon>
        <taxon>Pleocyemata</taxon>
        <taxon>Brachyura</taxon>
        <taxon>Eubrachyura</taxon>
        <taxon>Portunoidea</taxon>
        <taxon>Portunidae</taxon>
        <taxon>Portuninae</taxon>
        <taxon>Portunus</taxon>
    </lineage>
</organism>
<evidence type="ECO:0000313" key="2">
    <source>
        <dbReference type="EMBL" id="MPC36405.1"/>
    </source>
</evidence>
<feature type="region of interest" description="Disordered" evidence="1">
    <location>
        <begin position="54"/>
        <end position="109"/>
    </location>
</feature>
<reference evidence="2 3" key="1">
    <citation type="submission" date="2019-05" db="EMBL/GenBank/DDBJ databases">
        <title>Another draft genome of Portunus trituberculatus and its Hox gene families provides insights of decapod evolution.</title>
        <authorList>
            <person name="Jeong J.-H."/>
            <person name="Song I."/>
            <person name="Kim S."/>
            <person name="Choi T."/>
            <person name="Kim D."/>
            <person name="Ryu S."/>
            <person name="Kim W."/>
        </authorList>
    </citation>
    <scope>NUCLEOTIDE SEQUENCE [LARGE SCALE GENOMIC DNA]</scope>
    <source>
        <tissue evidence="2">Muscle</tissue>
    </source>
</reference>
<keyword evidence="3" id="KW-1185">Reference proteome</keyword>
<protein>
    <submittedName>
        <fullName evidence="2">Uncharacterized protein</fullName>
    </submittedName>
</protein>
<feature type="compositionally biased region" description="Acidic residues" evidence="1">
    <location>
        <begin position="59"/>
        <end position="76"/>
    </location>
</feature>